<name>A0ABV3J1V6_9ACTN</name>
<dbReference type="InterPro" id="IPR004211">
    <property type="entry name" value="Endonuclease_7"/>
</dbReference>
<organism evidence="2 3">
    <name type="scientific">Streptomyces roseoverticillatus</name>
    <dbReference type="NCBI Taxonomy" id="66429"/>
    <lineage>
        <taxon>Bacteria</taxon>
        <taxon>Bacillati</taxon>
        <taxon>Actinomycetota</taxon>
        <taxon>Actinomycetes</taxon>
        <taxon>Kitasatosporales</taxon>
        <taxon>Streptomycetaceae</taxon>
        <taxon>Streptomyces</taxon>
    </lineage>
</organism>
<dbReference type="Pfam" id="PF02945">
    <property type="entry name" value="Endonuclease_7"/>
    <property type="match status" value="1"/>
</dbReference>
<keyword evidence="2" id="KW-0255">Endonuclease</keyword>
<proteinExistence type="predicted"/>
<gene>
    <name evidence="2" type="ORF">AB0L03_28120</name>
</gene>
<keyword evidence="2" id="KW-0540">Nuclease</keyword>
<evidence type="ECO:0000256" key="1">
    <source>
        <dbReference type="SAM" id="MobiDB-lite"/>
    </source>
</evidence>
<comment type="caution">
    <text evidence="2">The sequence shown here is derived from an EMBL/GenBank/DDBJ whole genome shotgun (WGS) entry which is preliminary data.</text>
</comment>
<reference evidence="2 3" key="1">
    <citation type="submission" date="2024-06" db="EMBL/GenBank/DDBJ databases">
        <title>The Natural Products Discovery Center: Release of the First 8490 Sequenced Strains for Exploring Actinobacteria Biosynthetic Diversity.</title>
        <authorList>
            <person name="Kalkreuter E."/>
            <person name="Kautsar S.A."/>
            <person name="Yang D."/>
            <person name="Bader C.D."/>
            <person name="Teijaro C.N."/>
            <person name="Fluegel L."/>
            <person name="Davis C.M."/>
            <person name="Simpson J.R."/>
            <person name="Lauterbach L."/>
            <person name="Steele A.D."/>
            <person name="Gui C."/>
            <person name="Meng S."/>
            <person name="Li G."/>
            <person name="Viehrig K."/>
            <person name="Ye F."/>
            <person name="Su P."/>
            <person name="Kiefer A.F."/>
            <person name="Nichols A."/>
            <person name="Cepeda A.J."/>
            <person name="Yan W."/>
            <person name="Fan B."/>
            <person name="Jiang Y."/>
            <person name="Adhikari A."/>
            <person name="Zheng C.-J."/>
            <person name="Schuster L."/>
            <person name="Cowan T.M."/>
            <person name="Smanski M.J."/>
            <person name="Chevrette M.G."/>
            <person name="De Carvalho L.P.S."/>
            <person name="Shen B."/>
        </authorList>
    </citation>
    <scope>NUCLEOTIDE SEQUENCE [LARGE SCALE GENOMIC DNA]</scope>
    <source>
        <strain evidence="2 3">NPDC053791</strain>
    </source>
</reference>
<feature type="region of interest" description="Disordered" evidence="1">
    <location>
        <begin position="1"/>
        <end position="36"/>
    </location>
</feature>
<keyword evidence="3" id="KW-1185">Reference proteome</keyword>
<dbReference type="RefSeq" id="WP_359098441.1">
    <property type="nucleotide sequence ID" value="NZ_JBEZGT010000009.1"/>
</dbReference>
<evidence type="ECO:0000313" key="2">
    <source>
        <dbReference type="EMBL" id="MEV4926641.1"/>
    </source>
</evidence>
<protein>
    <submittedName>
        <fullName evidence="2">Endonuclease domain-containing protein</fullName>
    </submittedName>
</protein>
<dbReference type="GO" id="GO:0004519">
    <property type="term" value="F:endonuclease activity"/>
    <property type="evidence" value="ECO:0007669"/>
    <property type="project" value="UniProtKB-KW"/>
</dbReference>
<accession>A0ABV3J1V6</accession>
<keyword evidence="2" id="KW-0378">Hydrolase</keyword>
<sequence length="79" mass="8350">MPRTSCAPSCKRAASRRLPPPADHDHGTGKVPGVLRPSSDAALGRFKDRADVMGRAAAYLEGNVWKPTLVAPGVCRLPS</sequence>
<evidence type="ECO:0000313" key="3">
    <source>
        <dbReference type="Proteomes" id="UP001552479"/>
    </source>
</evidence>
<dbReference type="EMBL" id="JBFASG010000037">
    <property type="protein sequence ID" value="MEV4926641.1"/>
    <property type="molecule type" value="Genomic_DNA"/>
</dbReference>
<dbReference type="InterPro" id="IPR038563">
    <property type="entry name" value="Endonuclease_7_sf"/>
</dbReference>
<dbReference type="SUPFAM" id="SSF54060">
    <property type="entry name" value="His-Me finger endonucleases"/>
    <property type="match status" value="1"/>
</dbReference>
<dbReference type="Proteomes" id="UP001552479">
    <property type="component" value="Unassembled WGS sequence"/>
</dbReference>
<dbReference type="InterPro" id="IPR044925">
    <property type="entry name" value="His-Me_finger_sf"/>
</dbReference>
<dbReference type="Gene3D" id="3.40.1800.10">
    <property type="entry name" value="His-Me finger endonucleases"/>
    <property type="match status" value="1"/>
</dbReference>